<gene>
    <name evidence="1" type="ORF">BA896_000630</name>
</gene>
<evidence type="ECO:0000313" key="1">
    <source>
        <dbReference type="EMBL" id="OFJ47731.1"/>
    </source>
</evidence>
<dbReference type="Proteomes" id="UP000092634">
    <property type="component" value="Unassembled WGS sequence"/>
</dbReference>
<protein>
    <submittedName>
        <fullName evidence="1">Uncharacterized protein</fullName>
    </submittedName>
</protein>
<dbReference type="EMBL" id="MAQB02000001">
    <property type="protein sequence ID" value="OFJ47731.1"/>
    <property type="molecule type" value="Genomic_DNA"/>
</dbReference>
<name>A0A1E8PND3_9BURK</name>
<reference evidence="1 2" key="1">
    <citation type="submission" date="2016-10" db="EMBL/GenBank/DDBJ databases">
        <title>Updated version of Genome Assembly of Janthinobacterium lividum ERGS5:01.</title>
        <authorList>
            <person name="Kumar R."/>
            <person name="Acharya V."/>
            <person name="Singh D."/>
        </authorList>
    </citation>
    <scope>NUCLEOTIDE SEQUENCE [LARGE SCALE GENOMIC DNA]</scope>
    <source>
        <strain evidence="1 2">ERGS5:01</strain>
    </source>
</reference>
<comment type="caution">
    <text evidence="1">The sequence shown here is derived from an EMBL/GenBank/DDBJ whole genome shotgun (WGS) entry which is preliminary data.</text>
</comment>
<sequence length="84" mass="9359">MGFEFRITASLTQEQRQHIAQLLATRSQAPDAPDAALPETDIRLTDAGLYICQHLRADPWHALASLRAYLDASGMSYTVEEIDD</sequence>
<dbReference type="AlphaFoldDB" id="A0A1E8PND3"/>
<accession>A0A1E8PND3</accession>
<organism evidence="1 2">
    <name type="scientific">Janthinobacterium lividum</name>
    <dbReference type="NCBI Taxonomy" id="29581"/>
    <lineage>
        <taxon>Bacteria</taxon>
        <taxon>Pseudomonadati</taxon>
        <taxon>Pseudomonadota</taxon>
        <taxon>Betaproteobacteria</taxon>
        <taxon>Burkholderiales</taxon>
        <taxon>Oxalobacteraceae</taxon>
        <taxon>Janthinobacterium</taxon>
    </lineage>
</organism>
<evidence type="ECO:0000313" key="2">
    <source>
        <dbReference type="Proteomes" id="UP000092634"/>
    </source>
</evidence>
<proteinExistence type="predicted"/>